<dbReference type="EMBL" id="CAJVCH010054017">
    <property type="protein sequence ID" value="CAG7718520.1"/>
    <property type="molecule type" value="Genomic_DNA"/>
</dbReference>
<sequence>LDQPTDVVLNQQLPDQLNHPQLNLDAIQALRTQDALKQLLLDQRHNSSATPVQ</sequence>
<protein>
    <submittedName>
        <fullName evidence="1">Uncharacterized protein</fullName>
    </submittedName>
</protein>
<keyword evidence="2" id="KW-1185">Reference proteome</keyword>
<proteinExistence type="predicted"/>
<accession>A0A8J2JJS9</accession>
<comment type="caution">
    <text evidence="1">The sequence shown here is derived from an EMBL/GenBank/DDBJ whole genome shotgun (WGS) entry which is preliminary data.</text>
</comment>
<gene>
    <name evidence="1" type="ORF">AFUS01_LOCUS7905</name>
</gene>
<dbReference type="AlphaFoldDB" id="A0A8J2JJS9"/>
<evidence type="ECO:0000313" key="1">
    <source>
        <dbReference type="EMBL" id="CAG7718520.1"/>
    </source>
</evidence>
<evidence type="ECO:0000313" key="2">
    <source>
        <dbReference type="Proteomes" id="UP000708208"/>
    </source>
</evidence>
<dbReference type="Proteomes" id="UP000708208">
    <property type="component" value="Unassembled WGS sequence"/>
</dbReference>
<name>A0A8J2JJS9_9HEXA</name>
<organism evidence="1 2">
    <name type="scientific">Allacma fusca</name>
    <dbReference type="NCBI Taxonomy" id="39272"/>
    <lineage>
        <taxon>Eukaryota</taxon>
        <taxon>Metazoa</taxon>
        <taxon>Ecdysozoa</taxon>
        <taxon>Arthropoda</taxon>
        <taxon>Hexapoda</taxon>
        <taxon>Collembola</taxon>
        <taxon>Symphypleona</taxon>
        <taxon>Sminthuridae</taxon>
        <taxon>Allacma</taxon>
    </lineage>
</organism>
<reference evidence="1" key="1">
    <citation type="submission" date="2021-06" db="EMBL/GenBank/DDBJ databases">
        <authorList>
            <person name="Hodson N. C."/>
            <person name="Mongue J. A."/>
            <person name="Jaron S. K."/>
        </authorList>
    </citation>
    <scope>NUCLEOTIDE SEQUENCE</scope>
</reference>
<feature type="non-terminal residue" evidence="1">
    <location>
        <position position="53"/>
    </location>
</feature>